<evidence type="ECO:0000256" key="6">
    <source>
        <dbReference type="SAM" id="Phobius"/>
    </source>
</evidence>
<dbReference type="PANTHER" id="PTHR23112:SF0">
    <property type="entry name" value="TRANSMEMBRANE PROTEIN 116"/>
    <property type="match status" value="1"/>
</dbReference>
<feature type="transmembrane region" description="Helical" evidence="6">
    <location>
        <begin position="17"/>
        <end position="38"/>
    </location>
</feature>
<feature type="compositionally biased region" description="Acidic residues" evidence="5">
    <location>
        <begin position="484"/>
        <end position="498"/>
    </location>
</feature>
<feature type="transmembrane region" description="Helical" evidence="6">
    <location>
        <begin position="69"/>
        <end position="88"/>
    </location>
</feature>
<feature type="region of interest" description="Disordered" evidence="5">
    <location>
        <begin position="194"/>
        <end position="254"/>
    </location>
</feature>
<feature type="compositionally biased region" description="Polar residues" evidence="5">
    <location>
        <begin position="586"/>
        <end position="595"/>
    </location>
</feature>
<feature type="compositionally biased region" description="Polar residues" evidence="5">
    <location>
        <begin position="509"/>
        <end position="530"/>
    </location>
</feature>
<feature type="compositionally biased region" description="Basic and acidic residues" evidence="5">
    <location>
        <begin position="240"/>
        <end position="254"/>
    </location>
</feature>
<feature type="transmembrane region" description="Helical" evidence="6">
    <location>
        <begin position="260"/>
        <end position="282"/>
    </location>
</feature>
<dbReference type="GO" id="GO:0007189">
    <property type="term" value="P:adenylate cyclase-activating G protein-coupled receptor signaling pathway"/>
    <property type="evidence" value="ECO:0007669"/>
    <property type="project" value="TreeGrafter"/>
</dbReference>
<feature type="compositionally biased region" description="Basic residues" evidence="5">
    <location>
        <begin position="429"/>
        <end position="441"/>
    </location>
</feature>
<sequence length="624" mass="69881">MVLRSKDQRQWSPYKRLLLMMSICDIMFSMTIGAAAFLRPEESSKRLWAFGTEATCSAVGFFHQLSTSAIWYNGSLSTYFLLTTRFGMKNADVSRCFEPVMHAVSIGFPLLTAIFGSVIGLWGEMPVNGFRCYMVDLPKNCGSQPGHSREECISDRLFIMFYYVPVILTFVALVGNNTIISHFVWKQTNPKAVRQRATSSAGGSSGGNHSYPSAGDSSTNSELDTSGRHSKSTRTSKQGSTERRKQQTERQKEQRQRLRLIRSQAFLFVACYTTSYIWPFVINQLKKGAKSDEELMDLLCKYYPLMICEAMLLPLQGMFNLFVFIRPKWLRSRHDFPKENLRWALRRSVFGAEIKPTQRKKESSRCASKNSSTGKCKVKFTDPSQTEDYSGSFAVSSVAKPLSSAVSSLSGSGLEQSDDEGPPITTPLKAKKKKWFKPRNRKLTEGRNKALGGSLQVISELSVSQFQSITDMDDDAFRMIDDDHSEIDDSDHDEDDDDVNTRNSEPENSELQDSPDLSSRWSAHMSQGSSARGHWSASPRHQVELAMPRRMSSNHDNMMVGDINSSSESDGSDWGGDDSSSEGSSIASNLVQSPLSPVERSPDAPIRKPVRRMSPVPFRNKWSA</sequence>
<organism evidence="7 8">
    <name type="scientific">Cylindrotheca closterium</name>
    <dbReference type="NCBI Taxonomy" id="2856"/>
    <lineage>
        <taxon>Eukaryota</taxon>
        <taxon>Sar</taxon>
        <taxon>Stramenopiles</taxon>
        <taxon>Ochrophyta</taxon>
        <taxon>Bacillariophyta</taxon>
        <taxon>Bacillariophyceae</taxon>
        <taxon>Bacillariophycidae</taxon>
        <taxon>Bacillariales</taxon>
        <taxon>Bacillariaceae</taxon>
        <taxon>Cylindrotheca</taxon>
    </lineage>
</organism>
<evidence type="ECO:0000313" key="7">
    <source>
        <dbReference type="EMBL" id="CAJ1952218.1"/>
    </source>
</evidence>
<feature type="region of interest" description="Disordered" evidence="5">
    <location>
        <begin position="553"/>
        <end position="624"/>
    </location>
</feature>
<evidence type="ECO:0000256" key="5">
    <source>
        <dbReference type="SAM" id="MobiDB-lite"/>
    </source>
</evidence>
<protein>
    <submittedName>
        <fullName evidence="7">Uncharacterized protein</fullName>
    </submittedName>
</protein>
<dbReference type="AlphaFoldDB" id="A0AAD2FT17"/>
<dbReference type="PANTHER" id="PTHR23112">
    <property type="entry name" value="G PROTEIN-COUPLED RECEPTOR 157-RELATED"/>
    <property type="match status" value="1"/>
</dbReference>
<proteinExistence type="predicted"/>
<evidence type="ECO:0000256" key="1">
    <source>
        <dbReference type="ARBA" id="ARBA00004141"/>
    </source>
</evidence>
<reference evidence="7" key="1">
    <citation type="submission" date="2023-08" db="EMBL/GenBank/DDBJ databases">
        <authorList>
            <person name="Audoor S."/>
            <person name="Bilcke G."/>
        </authorList>
    </citation>
    <scope>NUCLEOTIDE SEQUENCE</scope>
</reference>
<dbReference type="Gene3D" id="1.20.1070.10">
    <property type="entry name" value="Rhodopsin 7-helix transmembrane proteins"/>
    <property type="match status" value="1"/>
</dbReference>
<comment type="caution">
    <text evidence="7">The sequence shown here is derived from an EMBL/GenBank/DDBJ whole genome shotgun (WGS) entry which is preliminary data.</text>
</comment>
<feature type="region of interest" description="Disordered" evidence="5">
    <location>
        <begin position="484"/>
        <end position="539"/>
    </location>
</feature>
<dbReference type="GO" id="GO:0005886">
    <property type="term" value="C:plasma membrane"/>
    <property type="evidence" value="ECO:0007669"/>
    <property type="project" value="TreeGrafter"/>
</dbReference>
<comment type="subcellular location">
    <subcellularLocation>
        <location evidence="1">Membrane</location>
        <topology evidence="1">Multi-pass membrane protein</topology>
    </subcellularLocation>
</comment>
<dbReference type="Proteomes" id="UP001295423">
    <property type="component" value="Unassembled WGS sequence"/>
</dbReference>
<feature type="transmembrane region" description="Helical" evidence="6">
    <location>
        <begin position="302"/>
        <end position="325"/>
    </location>
</feature>
<feature type="transmembrane region" description="Helical" evidence="6">
    <location>
        <begin position="100"/>
        <end position="122"/>
    </location>
</feature>
<name>A0AAD2FT17_9STRA</name>
<dbReference type="SUPFAM" id="SSF81321">
    <property type="entry name" value="Family A G protein-coupled receptor-like"/>
    <property type="match status" value="1"/>
</dbReference>
<keyword evidence="4 6" id="KW-0472">Membrane</keyword>
<keyword evidence="8" id="KW-1185">Reference proteome</keyword>
<evidence type="ECO:0000256" key="2">
    <source>
        <dbReference type="ARBA" id="ARBA00022692"/>
    </source>
</evidence>
<evidence type="ECO:0000256" key="3">
    <source>
        <dbReference type="ARBA" id="ARBA00022989"/>
    </source>
</evidence>
<feature type="transmembrane region" description="Helical" evidence="6">
    <location>
        <begin position="160"/>
        <end position="185"/>
    </location>
</feature>
<keyword evidence="3 6" id="KW-1133">Transmembrane helix</keyword>
<dbReference type="EMBL" id="CAKOGP040001803">
    <property type="protein sequence ID" value="CAJ1952218.1"/>
    <property type="molecule type" value="Genomic_DNA"/>
</dbReference>
<feature type="region of interest" description="Disordered" evidence="5">
    <location>
        <begin position="407"/>
        <end position="448"/>
    </location>
</feature>
<feature type="compositionally biased region" description="Polar residues" evidence="5">
    <location>
        <begin position="208"/>
        <end position="224"/>
    </location>
</feature>
<dbReference type="GO" id="GO:0004930">
    <property type="term" value="F:G protein-coupled receptor activity"/>
    <property type="evidence" value="ECO:0007669"/>
    <property type="project" value="TreeGrafter"/>
</dbReference>
<gene>
    <name evidence="7" type="ORF">CYCCA115_LOCUS13440</name>
</gene>
<evidence type="ECO:0000313" key="8">
    <source>
        <dbReference type="Proteomes" id="UP001295423"/>
    </source>
</evidence>
<keyword evidence="2 6" id="KW-0812">Transmembrane</keyword>
<evidence type="ECO:0000256" key="4">
    <source>
        <dbReference type="ARBA" id="ARBA00023136"/>
    </source>
</evidence>
<accession>A0AAD2FT17</accession>